<feature type="transmembrane region" description="Helical" evidence="1">
    <location>
        <begin position="12"/>
        <end position="36"/>
    </location>
</feature>
<protein>
    <submittedName>
        <fullName evidence="2">Prepilin-type N-terminal cleavage/methylation domain-containing protein</fullName>
    </submittedName>
</protein>
<proteinExistence type="predicted"/>
<evidence type="ECO:0000313" key="3">
    <source>
        <dbReference type="Proteomes" id="UP000011922"/>
    </source>
</evidence>
<sequence>MTARKRDIDRKAQAGFTLIELIAVIVILGILAAVAVPKYLDIQTEAQAKTIEAALGAGASNVSLTFAKYIAVNSSTPTGITDNAWTGTGTSQAIEEDLGDFTASYSYTSPDVTVTITAGPSWFAASTATKAKTFSLQ</sequence>
<dbReference type="RefSeq" id="WP_005984893.1">
    <property type="nucleotide sequence ID" value="NZ_AOSV01000010.1"/>
</dbReference>
<gene>
    <name evidence="2" type="ORF">PCS_01119</name>
</gene>
<dbReference type="SUPFAM" id="SSF54523">
    <property type="entry name" value="Pili subunits"/>
    <property type="match status" value="1"/>
</dbReference>
<keyword evidence="1" id="KW-0472">Membrane</keyword>
<dbReference type="Gene3D" id="3.30.700.10">
    <property type="entry name" value="Glycoprotein, Type 4 Pilin"/>
    <property type="match status" value="1"/>
</dbReference>
<dbReference type="AlphaFoldDB" id="M5PUR2"/>
<evidence type="ECO:0000313" key="2">
    <source>
        <dbReference type="EMBL" id="EMG38072.1"/>
    </source>
</evidence>
<dbReference type="InterPro" id="IPR012902">
    <property type="entry name" value="N_methyl_site"/>
</dbReference>
<evidence type="ECO:0000256" key="1">
    <source>
        <dbReference type="SAM" id="Phobius"/>
    </source>
</evidence>
<dbReference type="Proteomes" id="UP000011922">
    <property type="component" value="Unassembled WGS sequence"/>
</dbReference>
<accession>M5PUR2</accession>
<dbReference type="EMBL" id="AOSV01000010">
    <property type="protein sequence ID" value="EMG38072.1"/>
    <property type="molecule type" value="Genomic_DNA"/>
</dbReference>
<reference evidence="2 3" key="1">
    <citation type="journal article" date="2013" name="Genome Announc.">
        <title>Draft Genome Sequence for Desulfovibrio africanus Strain PCS.</title>
        <authorList>
            <person name="Brown S.D."/>
            <person name="Utturkar S.M."/>
            <person name="Arkin A.P."/>
            <person name="Deutschbauer A.M."/>
            <person name="Elias D.A."/>
            <person name="Hazen T.C."/>
            <person name="Chakraborty R."/>
        </authorList>
    </citation>
    <scope>NUCLEOTIDE SEQUENCE [LARGE SCALE GENOMIC DNA]</scope>
    <source>
        <strain evidence="2 3">PCS</strain>
    </source>
</reference>
<dbReference type="PROSITE" id="PS00409">
    <property type="entry name" value="PROKAR_NTER_METHYL"/>
    <property type="match status" value="1"/>
</dbReference>
<dbReference type="Pfam" id="PF07963">
    <property type="entry name" value="N_methyl"/>
    <property type="match status" value="1"/>
</dbReference>
<dbReference type="InterPro" id="IPR045584">
    <property type="entry name" value="Pilin-like"/>
</dbReference>
<comment type="caution">
    <text evidence="2">The sequence shown here is derived from an EMBL/GenBank/DDBJ whole genome shotgun (WGS) entry which is preliminary data.</text>
</comment>
<organism evidence="2 3">
    <name type="scientific">Desulfocurvibacter africanus PCS</name>
    <dbReference type="NCBI Taxonomy" id="1262666"/>
    <lineage>
        <taxon>Bacteria</taxon>
        <taxon>Pseudomonadati</taxon>
        <taxon>Thermodesulfobacteriota</taxon>
        <taxon>Desulfovibrionia</taxon>
        <taxon>Desulfovibrionales</taxon>
        <taxon>Desulfovibrionaceae</taxon>
        <taxon>Desulfocurvibacter</taxon>
    </lineage>
</organism>
<dbReference type="NCBIfam" id="TIGR02532">
    <property type="entry name" value="IV_pilin_GFxxxE"/>
    <property type="match status" value="1"/>
</dbReference>
<keyword evidence="1" id="KW-1133">Transmembrane helix</keyword>
<name>M5PUR2_DESAF</name>
<keyword evidence="1" id="KW-0812">Transmembrane</keyword>